<keyword evidence="9" id="KW-0472">Membrane</keyword>
<comment type="caution">
    <text evidence="12">The sequence shown here is derived from an EMBL/GenBank/DDBJ whole genome shotgun (WGS) entry which is preliminary data.</text>
</comment>
<dbReference type="GO" id="GO:0015288">
    <property type="term" value="F:porin activity"/>
    <property type="evidence" value="ECO:0007669"/>
    <property type="project" value="UniProtKB-KW"/>
</dbReference>
<dbReference type="PATRIC" id="fig|742823.3.peg.814"/>
<evidence type="ECO:0000259" key="11">
    <source>
        <dbReference type="Pfam" id="PF13609"/>
    </source>
</evidence>
<evidence type="ECO:0000256" key="5">
    <source>
        <dbReference type="ARBA" id="ARBA00022692"/>
    </source>
</evidence>
<dbReference type="InterPro" id="IPR050298">
    <property type="entry name" value="Gram-neg_bact_OMP"/>
</dbReference>
<dbReference type="InterPro" id="IPR033900">
    <property type="entry name" value="Gram_neg_porin_domain"/>
</dbReference>
<keyword evidence="6" id="KW-0732">Signal</keyword>
<comment type="subunit">
    <text evidence="2">Homotrimer.</text>
</comment>
<evidence type="ECO:0000256" key="8">
    <source>
        <dbReference type="ARBA" id="ARBA00023114"/>
    </source>
</evidence>
<evidence type="ECO:0000256" key="3">
    <source>
        <dbReference type="ARBA" id="ARBA00022448"/>
    </source>
</evidence>
<dbReference type="SUPFAM" id="SSF56935">
    <property type="entry name" value="Porins"/>
    <property type="match status" value="1"/>
</dbReference>
<dbReference type="EMBL" id="ADMG01000020">
    <property type="protein sequence ID" value="EKB31543.1"/>
    <property type="molecule type" value="Genomic_DNA"/>
</dbReference>
<evidence type="ECO:0000256" key="4">
    <source>
        <dbReference type="ARBA" id="ARBA00022452"/>
    </source>
</evidence>
<evidence type="ECO:0000256" key="6">
    <source>
        <dbReference type="ARBA" id="ARBA00022729"/>
    </source>
</evidence>
<comment type="subcellular location">
    <subcellularLocation>
        <location evidence="1">Cell outer membrane</location>
        <topology evidence="1">Multi-pass membrane protein</topology>
    </subcellularLocation>
</comment>
<dbReference type="Pfam" id="PF13609">
    <property type="entry name" value="Porin_4"/>
    <property type="match status" value="1"/>
</dbReference>
<proteinExistence type="predicted"/>
<evidence type="ECO:0000256" key="1">
    <source>
        <dbReference type="ARBA" id="ARBA00004571"/>
    </source>
</evidence>
<dbReference type="PANTHER" id="PTHR34501">
    <property type="entry name" value="PROTEIN YDDL-RELATED"/>
    <property type="match status" value="1"/>
</dbReference>
<sequence>MRADNMIRYESPDMAGLRLYGEYSNGVDGDDAVPSSQRDRFAALGAQYRRGPLRVVFVADNYFYERGSSPYNRDDSQTYNLGIRWKLDDLTLYGAYQYGHNVEKVGNQMTRHKDTKNTLCGNEGFDSHAVVLGATHEVLGGKLKIQTGYVTGDYDTFTVTVKSGKRTDVKVEADAWQIALGYDYPLSKRTYLYAAASYVDRTYKENGKEVSGSKKTDTVRAAMLGICHSF</sequence>
<dbReference type="AlphaFoldDB" id="K1JY57"/>
<dbReference type="eggNOG" id="COG3203">
    <property type="taxonomic scope" value="Bacteria"/>
</dbReference>
<dbReference type="GO" id="GO:0046930">
    <property type="term" value="C:pore complex"/>
    <property type="evidence" value="ECO:0007669"/>
    <property type="project" value="UniProtKB-KW"/>
</dbReference>
<gene>
    <name evidence="12" type="ORF">HMPREF9465_00811</name>
</gene>
<keyword evidence="8" id="KW-0626">Porin</keyword>
<keyword evidence="4" id="KW-1134">Transmembrane beta strand</keyword>
<evidence type="ECO:0000256" key="7">
    <source>
        <dbReference type="ARBA" id="ARBA00023065"/>
    </source>
</evidence>
<keyword evidence="13" id="KW-1185">Reference proteome</keyword>
<keyword evidence="7" id="KW-0406">Ion transport</keyword>
<dbReference type="PANTHER" id="PTHR34501:SF9">
    <property type="entry name" value="MAJOR OUTER MEMBRANE PROTEIN P.IA"/>
    <property type="match status" value="1"/>
</dbReference>
<feature type="domain" description="Porin" evidence="11">
    <location>
        <begin position="2"/>
        <end position="201"/>
    </location>
</feature>
<dbReference type="STRING" id="742823.HMPREF9465_00811"/>
<evidence type="ECO:0000256" key="10">
    <source>
        <dbReference type="ARBA" id="ARBA00023237"/>
    </source>
</evidence>
<dbReference type="HOGENOM" id="CLU_038238_1_2_4"/>
<evidence type="ECO:0000313" key="13">
    <source>
        <dbReference type="Proteomes" id="UP000005835"/>
    </source>
</evidence>
<keyword evidence="5" id="KW-0812">Transmembrane</keyword>
<keyword evidence="3" id="KW-0813">Transport</keyword>
<dbReference type="GO" id="GO:0006811">
    <property type="term" value="P:monoatomic ion transport"/>
    <property type="evidence" value="ECO:0007669"/>
    <property type="project" value="UniProtKB-KW"/>
</dbReference>
<evidence type="ECO:0000256" key="9">
    <source>
        <dbReference type="ARBA" id="ARBA00023136"/>
    </source>
</evidence>
<dbReference type="GO" id="GO:0009279">
    <property type="term" value="C:cell outer membrane"/>
    <property type="evidence" value="ECO:0007669"/>
    <property type="project" value="UniProtKB-SubCell"/>
</dbReference>
<dbReference type="RefSeq" id="WP_005434399.1">
    <property type="nucleotide sequence ID" value="NZ_JH815515.1"/>
</dbReference>
<dbReference type="InterPro" id="IPR023614">
    <property type="entry name" value="Porin_dom_sf"/>
</dbReference>
<name>K1JY57_9BURK</name>
<evidence type="ECO:0000256" key="2">
    <source>
        <dbReference type="ARBA" id="ARBA00011233"/>
    </source>
</evidence>
<accession>K1JY57</accession>
<reference evidence="12 13" key="1">
    <citation type="submission" date="2012-05" db="EMBL/GenBank/DDBJ databases">
        <title>The Genome Sequence of Sutterella wadsworthensis 2_1_59BFAA.</title>
        <authorList>
            <consortium name="The Broad Institute Genome Sequencing Platform"/>
            <person name="Earl A."/>
            <person name="Ward D."/>
            <person name="Feldgarden M."/>
            <person name="Gevers D."/>
            <person name="Daigneault M."/>
            <person name="Strauss J."/>
            <person name="Allen-Vercoe E."/>
            <person name="Walker B."/>
            <person name="Young S.K."/>
            <person name="Zeng Q."/>
            <person name="Gargeya S."/>
            <person name="Fitzgerald M."/>
            <person name="Haas B."/>
            <person name="Abouelleil A."/>
            <person name="Alvarado L."/>
            <person name="Arachchi H.M."/>
            <person name="Berlin A.M."/>
            <person name="Chapman S.B."/>
            <person name="Goldberg J."/>
            <person name="Griggs A."/>
            <person name="Gujja S."/>
            <person name="Hansen M."/>
            <person name="Howarth C."/>
            <person name="Imamovic A."/>
            <person name="Larimer J."/>
            <person name="McCowen C."/>
            <person name="Montmayeur A."/>
            <person name="Murphy C."/>
            <person name="Neiman D."/>
            <person name="Pearson M."/>
            <person name="Priest M."/>
            <person name="Roberts A."/>
            <person name="Saif S."/>
            <person name="Shea T."/>
            <person name="Sisk P."/>
            <person name="Sykes S."/>
            <person name="Wortman J."/>
            <person name="Nusbaum C."/>
            <person name="Birren B."/>
        </authorList>
    </citation>
    <scope>NUCLEOTIDE SEQUENCE [LARGE SCALE GENOMIC DNA]</scope>
    <source>
        <strain evidence="12 13">2_1_59BFAA</strain>
    </source>
</reference>
<keyword evidence="10" id="KW-0998">Cell outer membrane</keyword>
<dbReference type="OrthoDB" id="5293374at2"/>
<dbReference type="Proteomes" id="UP000005835">
    <property type="component" value="Unassembled WGS sequence"/>
</dbReference>
<dbReference type="Gene3D" id="2.40.160.10">
    <property type="entry name" value="Porin"/>
    <property type="match status" value="1"/>
</dbReference>
<dbReference type="CDD" id="cd00342">
    <property type="entry name" value="gram_neg_porins"/>
    <property type="match status" value="1"/>
</dbReference>
<evidence type="ECO:0000313" key="12">
    <source>
        <dbReference type="EMBL" id="EKB31543.1"/>
    </source>
</evidence>
<organism evidence="12 13">
    <name type="scientific">Sutterella wadsworthensis 2_1_59BFAA</name>
    <dbReference type="NCBI Taxonomy" id="742823"/>
    <lineage>
        <taxon>Bacteria</taxon>
        <taxon>Pseudomonadati</taxon>
        <taxon>Pseudomonadota</taxon>
        <taxon>Betaproteobacteria</taxon>
        <taxon>Burkholderiales</taxon>
        <taxon>Sutterellaceae</taxon>
        <taxon>Sutterella</taxon>
    </lineage>
</organism>
<protein>
    <recommendedName>
        <fullName evidence="11">Porin domain-containing protein</fullName>
    </recommendedName>
</protein>